<dbReference type="InterPro" id="IPR017441">
    <property type="entry name" value="Protein_kinase_ATP_BS"/>
</dbReference>
<dbReference type="PROSITE" id="PS00107">
    <property type="entry name" value="PROTEIN_KINASE_ATP"/>
    <property type="match status" value="1"/>
</dbReference>
<dbReference type="InterPro" id="IPR008266">
    <property type="entry name" value="Tyr_kinase_AS"/>
</dbReference>
<dbReference type="Gene3D" id="2.60.120.200">
    <property type="match status" value="2"/>
</dbReference>
<comment type="subcellular location">
    <subcellularLocation>
        <location evidence="1">Cell membrane</location>
        <topology evidence="1">Single-pass type I membrane protein</topology>
    </subcellularLocation>
</comment>
<name>A0AAV2MZU0_9HYME</name>
<comment type="similarity">
    <text evidence="18">Belongs to the protein kinase superfamily. Tyr protein kinase family. Insulin receptor subfamily.</text>
</comment>
<dbReference type="GO" id="GO:0043235">
    <property type="term" value="C:receptor complex"/>
    <property type="evidence" value="ECO:0007669"/>
    <property type="project" value="TreeGrafter"/>
</dbReference>
<feature type="compositionally biased region" description="Basic and acidic residues" evidence="19">
    <location>
        <begin position="1371"/>
        <end position="1391"/>
    </location>
</feature>
<evidence type="ECO:0000256" key="11">
    <source>
        <dbReference type="ARBA" id="ARBA00023137"/>
    </source>
</evidence>
<feature type="compositionally biased region" description="Basic and acidic residues" evidence="19">
    <location>
        <begin position="1349"/>
        <end position="1364"/>
    </location>
</feature>
<evidence type="ECO:0000256" key="18">
    <source>
        <dbReference type="RuleBase" id="RU000312"/>
    </source>
</evidence>
<evidence type="ECO:0000256" key="4">
    <source>
        <dbReference type="ARBA" id="ARBA00022692"/>
    </source>
</evidence>
<dbReference type="Pfam" id="PF12810">
    <property type="entry name" value="ALK_LTK_GRD"/>
    <property type="match status" value="1"/>
</dbReference>
<keyword evidence="14" id="KW-0325">Glycoprotein</keyword>
<dbReference type="InterPro" id="IPR002011">
    <property type="entry name" value="Tyr_kinase_rcpt_2_CS"/>
</dbReference>
<dbReference type="InterPro" id="IPR055163">
    <property type="entry name" value="ALK/LTK-like_GRD"/>
</dbReference>
<feature type="domain" description="Protein kinase" evidence="21">
    <location>
        <begin position="951"/>
        <end position="1231"/>
    </location>
</feature>
<feature type="compositionally biased region" description="Low complexity" evidence="19">
    <location>
        <begin position="1409"/>
        <end position="1419"/>
    </location>
</feature>
<evidence type="ECO:0000256" key="7">
    <source>
        <dbReference type="ARBA" id="ARBA00022777"/>
    </source>
</evidence>
<evidence type="ECO:0000256" key="8">
    <source>
        <dbReference type="ARBA" id="ARBA00022840"/>
    </source>
</evidence>
<comment type="catalytic activity">
    <reaction evidence="15 18">
        <text>L-tyrosyl-[protein] + ATP = O-phospho-L-tyrosyl-[protein] + ADP + H(+)</text>
        <dbReference type="Rhea" id="RHEA:10596"/>
        <dbReference type="Rhea" id="RHEA-COMP:10136"/>
        <dbReference type="Rhea" id="RHEA-COMP:20101"/>
        <dbReference type="ChEBI" id="CHEBI:15378"/>
        <dbReference type="ChEBI" id="CHEBI:30616"/>
        <dbReference type="ChEBI" id="CHEBI:46858"/>
        <dbReference type="ChEBI" id="CHEBI:61978"/>
        <dbReference type="ChEBI" id="CHEBI:456216"/>
        <dbReference type="EC" id="2.7.10.1"/>
    </reaction>
</comment>
<evidence type="ECO:0000256" key="1">
    <source>
        <dbReference type="ARBA" id="ARBA00004251"/>
    </source>
</evidence>
<keyword evidence="6 17" id="KW-0547">Nucleotide-binding</keyword>
<dbReference type="Proteomes" id="UP001497644">
    <property type="component" value="Chromosome 1"/>
</dbReference>
<evidence type="ECO:0000256" key="2">
    <source>
        <dbReference type="ARBA" id="ARBA00022475"/>
    </source>
</evidence>
<keyword evidence="5" id="KW-0732">Signal</keyword>
<evidence type="ECO:0000259" key="22">
    <source>
        <dbReference type="PROSITE" id="PS50060"/>
    </source>
</evidence>
<keyword evidence="11" id="KW-0829">Tyrosine-protein kinase</keyword>
<feature type="region of interest" description="Disordered" evidence="19">
    <location>
        <begin position="1489"/>
        <end position="1518"/>
    </location>
</feature>
<dbReference type="InterPro" id="IPR013320">
    <property type="entry name" value="ConA-like_dom_sf"/>
</dbReference>
<evidence type="ECO:0000256" key="12">
    <source>
        <dbReference type="ARBA" id="ARBA00023157"/>
    </source>
</evidence>
<feature type="transmembrane region" description="Helical" evidence="20">
    <location>
        <begin position="1145"/>
        <end position="1163"/>
    </location>
</feature>
<dbReference type="InterPro" id="IPR000719">
    <property type="entry name" value="Prot_kinase_dom"/>
</dbReference>
<dbReference type="PANTHER" id="PTHR24416:SF604">
    <property type="entry name" value="RECEPTOR PROTEIN-TYROSINE KINASE"/>
    <property type="match status" value="1"/>
</dbReference>
<dbReference type="CDD" id="cd00112">
    <property type="entry name" value="LDLa"/>
    <property type="match status" value="1"/>
</dbReference>
<keyword evidence="12 16" id="KW-1015">Disulfide bond</keyword>
<evidence type="ECO:0000256" key="13">
    <source>
        <dbReference type="ARBA" id="ARBA00023170"/>
    </source>
</evidence>
<dbReference type="PROSITE" id="PS50060">
    <property type="entry name" value="MAM_2"/>
    <property type="match status" value="2"/>
</dbReference>
<keyword evidence="9 20" id="KW-1133">Transmembrane helix</keyword>
<dbReference type="SUPFAM" id="SSF49899">
    <property type="entry name" value="Concanavalin A-like lectins/glucanases"/>
    <property type="match status" value="2"/>
</dbReference>
<dbReference type="GO" id="GO:0005886">
    <property type="term" value="C:plasma membrane"/>
    <property type="evidence" value="ECO:0007669"/>
    <property type="project" value="UniProtKB-SubCell"/>
</dbReference>
<dbReference type="EC" id="2.7.10.1" evidence="18"/>
<reference evidence="23 24" key="1">
    <citation type="submission" date="2024-04" db="EMBL/GenBank/DDBJ databases">
        <authorList>
            <consortium name="Molecular Ecology Group"/>
        </authorList>
    </citation>
    <scope>NUCLEOTIDE SEQUENCE [LARGE SCALE GENOMIC DNA]</scope>
</reference>
<dbReference type="PROSITE" id="PS50011">
    <property type="entry name" value="PROTEIN_KINASE_DOM"/>
    <property type="match status" value="1"/>
</dbReference>
<sequence length="1518" mass="166865">MIRDIRLKLAITTAGYNQANCTCDRRHVSIHGGGGGSFLRFVLIFCCVTVTCGDSKGRMSRGIKDLQTVLNSSPQIGHCDLEIDCDWYWDRDSRNFMKVMASSSVPYSALSKYPITDADKSTTGHFLWFNGPGNAQIWSKPIFRTGPRCRVEFWLYTVEMEKGFVNIVIQTDNMSSIAYTKYLDNYITWQKMSFELRAVDQPYRLLLEIYVPYSNSSVGLDNVRLVHCFPESMPVGAACTKDMFRCNDGSCLNRTRVCDFIKDCADGEDEAFECDKIPENARCNFEKGWCGWTNVPGRSLNWTLHKGATPSLRTGPNFDHTYRNATGTYAYVNMAHKSTHGVNAALGSLGTIESPLYNPTPPYSSNPNSSYHQSCQIRFFYHKYGKHSASLGLYLVQVQPHGNLTSRLWWSSKTNSDIWNNEAVALPNITSRYVLQFEVARGISSKGDIAIDDISLSPECFAIGVPSDVVGDFNYYNPNIERIPSQHPDFANETVIRITACGATGRTGPIIEDCAEKHNSTNVELIVPSSTPDQENTPPIFNSNGVQRWTAPRGEYYTLIGVGARGGQGSGGTGSTLGALVRGVVELQKGDQLYFIAGQAGIDACPKNLGMKTVSCQSPGQLHESMPYDISSKVREVKKIEFKNGGGGGGGATVVFALRANGEPEPILIAGGGGGLGQSHFTDDNGLQHGRGPIPAGRLPSPPSVASKSIGGPGGSWDGLWTNDSDQQNVAGMPLIHGGLGGFGCESGDQGHGNGGFGGGGGGCQTGGGGGGYVGGNTGHKDSGNGEGGYSYASQKLTNTYFKAAAHYGSGEILIIPAISGCGCDYRCVALDQYSSETKCLCPQGWLLSNDSKSCIMTDDSKDARQPYMIPLVVVIIGLFAIIGICLISYKRYQNQKELLHRRQVMFGNGTELTALRAVSDIMMTEFNPNYEFAGNLYSFKDLPQIPRDYITLVKPLGQGAFGEVFQGVYKYRRDEEHPVAVKTLPSLSTTQAEADFMMEALIMSKFNHANIVHFIGVSFDKHPRYIVLELLAGGDLKNFLREERPRPDRPTSLTMLDLIMCGYDVANGCKYMEEARFIHRDIAARNCLLTTKAPGRTVKIADFGMARDIYRSDYYRKGGKAMLPIKWMPPESFLDGIFTTKTDVWAFGVLLWEIMSFGYMPYTGCANREVMSMVTSGGRLEKPAGCPDPIYGIMTRCWHPQPDDRPSFSTIAERIGYCLQDPDVINHPTPNFDILPICDREITIMRPDPEAECINVQSDLDGYMQPRIIDPRSVAHRVGQAVRGGTAYNSENEKMNRSCKPHGRIFARPAERRQGTFSSNTYDSSTDFEQTYSGDNNHEDDRDDEMMGDCKDKSRIARSDRRGSRIIHRNNIEDRDNADNGNNRPEEECHLTANIDSAITDRRNGNESTTTTDTNSDSLIAQSSDTPLDTTTNSSPNTRTCSPSHTTGLNNVNNVNGMAKKNTLKATLSLDPSALCRGTIPYEKITTRTQRSSTPGSMELRKDSLGHELPREEECSC</sequence>
<dbReference type="CDD" id="cd06263">
    <property type="entry name" value="MAM"/>
    <property type="match status" value="1"/>
</dbReference>
<dbReference type="PROSITE" id="PS00109">
    <property type="entry name" value="PROTEIN_KINASE_TYR"/>
    <property type="match status" value="1"/>
</dbReference>
<evidence type="ECO:0000313" key="24">
    <source>
        <dbReference type="Proteomes" id="UP001497644"/>
    </source>
</evidence>
<evidence type="ECO:0000256" key="6">
    <source>
        <dbReference type="ARBA" id="ARBA00022741"/>
    </source>
</evidence>
<evidence type="ECO:0000256" key="17">
    <source>
        <dbReference type="PROSITE-ProRule" id="PRU10141"/>
    </source>
</evidence>
<dbReference type="SMART" id="SM00192">
    <property type="entry name" value="LDLa"/>
    <property type="match status" value="1"/>
</dbReference>
<dbReference type="FunFam" id="1.10.510.10:FF:000113">
    <property type="entry name" value="Tyrosine-protein kinase receptor"/>
    <property type="match status" value="1"/>
</dbReference>
<dbReference type="Pfam" id="PF00629">
    <property type="entry name" value="MAM"/>
    <property type="match status" value="2"/>
</dbReference>
<keyword evidence="18" id="KW-0597">Phosphoprotein</keyword>
<dbReference type="GO" id="GO:0007169">
    <property type="term" value="P:cell surface receptor protein tyrosine kinase signaling pathway"/>
    <property type="evidence" value="ECO:0007669"/>
    <property type="project" value="InterPro"/>
</dbReference>
<feature type="disulfide bond" evidence="16">
    <location>
        <begin position="239"/>
        <end position="251"/>
    </location>
</feature>
<organism evidence="23 24">
    <name type="scientific">Lasius platythorax</name>
    <dbReference type="NCBI Taxonomy" id="488582"/>
    <lineage>
        <taxon>Eukaryota</taxon>
        <taxon>Metazoa</taxon>
        <taxon>Ecdysozoa</taxon>
        <taxon>Arthropoda</taxon>
        <taxon>Hexapoda</taxon>
        <taxon>Insecta</taxon>
        <taxon>Pterygota</taxon>
        <taxon>Neoptera</taxon>
        <taxon>Endopterygota</taxon>
        <taxon>Hymenoptera</taxon>
        <taxon>Apocrita</taxon>
        <taxon>Aculeata</taxon>
        <taxon>Formicoidea</taxon>
        <taxon>Formicidae</taxon>
        <taxon>Formicinae</taxon>
        <taxon>Lasius</taxon>
        <taxon>Lasius</taxon>
    </lineage>
</organism>
<evidence type="ECO:0000256" key="16">
    <source>
        <dbReference type="PROSITE-ProRule" id="PRU00124"/>
    </source>
</evidence>
<keyword evidence="24" id="KW-1185">Reference proteome</keyword>
<feature type="disulfide bond" evidence="16">
    <location>
        <begin position="246"/>
        <end position="264"/>
    </location>
</feature>
<keyword evidence="3" id="KW-0808">Transferase</keyword>
<feature type="region of interest" description="Disordered" evidence="19">
    <location>
        <begin position="682"/>
        <end position="724"/>
    </location>
</feature>
<feature type="domain" description="MAM" evidence="22">
    <location>
        <begin position="77"/>
        <end position="230"/>
    </location>
</feature>
<evidence type="ECO:0000256" key="9">
    <source>
        <dbReference type="ARBA" id="ARBA00022989"/>
    </source>
</evidence>
<dbReference type="Gene3D" id="3.30.200.20">
    <property type="entry name" value="Phosphorylase Kinase, domain 1"/>
    <property type="match status" value="1"/>
</dbReference>
<dbReference type="GO" id="GO:0005524">
    <property type="term" value="F:ATP binding"/>
    <property type="evidence" value="ECO:0007669"/>
    <property type="project" value="UniProtKB-UniRule"/>
</dbReference>
<dbReference type="Pfam" id="PF00057">
    <property type="entry name" value="Ldl_recept_a"/>
    <property type="match status" value="1"/>
</dbReference>
<dbReference type="InterPro" id="IPR036055">
    <property type="entry name" value="LDL_receptor-like_sf"/>
</dbReference>
<dbReference type="InterPro" id="IPR020635">
    <property type="entry name" value="Tyr_kinase_cat_dom"/>
</dbReference>
<feature type="transmembrane region" description="Helical" evidence="20">
    <location>
        <begin position="868"/>
        <end position="890"/>
    </location>
</feature>
<dbReference type="PROSITE" id="PS00239">
    <property type="entry name" value="RECEPTOR_TYR_KIN_II"/>
    <property type="match status" value="1"/>
</dbReference>
<dbReference type="Pfam" id="PF07714">
    <property type="entry name" value="PK_Tyr_Ser-Thr"/>
    <property type="match status" value="1"/>
</dbReference>
<dbReference type="GO" id="GO:0045664">
    <property type="term" value="P:regulation of neuron differentiation"/>
    <property type="evidence" value="ECO:0007669"/>
    <property type="project" value="TreeGrafter"/>
</dbReference>
<dbReference type="InterPro" id="IPR002172">
    <property type="entry name" value="LDrepeatLR_classA_rpt"/>
</dbReference>
<dbReference type="SUPFAM" id="SSF56112">
    <property type="entry name" value="Protein kinase-like (PK-like)"/>
    <property type="match status" value="1"/>
</dbReference>
<feature type="binding site" evidence="17">
    <location>
        <position position="983"/>
    </location>
    <ligand>
        <name>ATP</name>
        <dbReference type="ChEBI" id="CHEBI:30616"/>
    </ligand>
</feature>
<evidence type="ECO:0000256" key="3">
    <source>
        <dbReference type="ARBA" id="ARBA00022679"/>
    </source>
</evidence>
<dbReference type="InterPro" id="IPR011009">
    <property type="entry name" value="Kinase-like_dom_sf"/>
</dbReference>
<dbReference type="PROSITE" id="PS50068">
    <property type="entry name" value="LDLRA_2"/>
    <property type="match status" value="1"/>
</dbReference>
<evidence type="ECO:0000256" key="20">
    <source>
        <dbReference type="SAM" id="Phobius"/>
    </source>
</evidence>
<dbReference type="PANTHER" id="PTHR24416">
    <property type="entry name" value="TYROSINE-PROTEIN KINASE RECEPTOR"/>
    <property type="match status" value="1"/>
</dbReference>
<dbReference type="Gene3D" id="1.10.510.10">
    <property type="entry name" value="Transferase(Phosphotransferase) domain 1"/>
    <property type="match status" value="1"/>
</dbReference>
<evidence type="ECO:0000256" key="10">
    <source>
        <dbReference type="ARBA" id="ARBA00023136"/>
    </source>
</evidence>
<evidence type="ECO:0000256" key="14">
    <source>
        <dbReference type="ARBA" id="ARBA00023180"/>
    </source>
</evidence>
<feature type="compositionally biased region" description="Polar residues" evidence="19">
    <location>
        <begin position="1316"/>
        <end position="1336"/>
    </location>
</feature>
<keyword evidence="4 18" id="KW-0812">Transmembrane</keyword>
<evidence type="ECO:0000256" key="15">
    <source>
        <dbReference type="ARBA" id="ARBA00051243"/>
    </source>
</evidence>
<dbReference type="Gene3D" id="4.10.400.10">
    <property type="entry name" value="Low-density Lipoprotein Receptor"/>
    <property type="match status" value="1"/>
</dbReference>
<dbReference type="FunFam" id="2.60.120.200:FF:000193">
    <property type="entry name" value="Tyrosine-protein kinase receptor"/>
    <property type="match status" value="1"/>
</dbReference>
<keyword evidence="10 20" id="KW-0472">Membrane</keyword>
<proteinExistence type="inferred from homology"/>
<keyword evidence="7" id="KW-0418">Kinase</keyword>
<dbReference type="SUPFAM" id="SSF57424">
    <property type="entry name" value="LDL receptor-like module"/>
    <property type="match status" value="1"/>
</dbReference>
<dbReference type="GO" id="GO:0004714">
    <property type="term" value="F:transmembrane receptor protein tyrosine kinase activity"/>
    <property type="evidence" value="ECO:0007669"/>
    <property type="project" value="UniProtKB-EC"/>
</dbReference>
<evidence type="ECO:0000256" key="19">
    <source>
        <dbReference type="SAM" id="MobiDB-lite"/>
    </source>
</evidence>
<dbReference type="SMART" id="SM00137">
    <property type="entry name" value="MAM"/>
    <property type="match status" value="1"/>
</dbReference>
<feature type="domain" description="MAM" evidence="22">
    <location>
        <begin position="281"/>
        <end position="462"/>
    </location>
</feature>
<dbReference type="EMBL" id="OZ034824">
    <property type="protein sequence ID" value="CAL1673024.1"/>
    <property type="molecule type" value="Genomic_DNA"/>
</dbReference>
<evidence type="ECO:0000313" key="23">
    <source>
        <dbReference type="EMBL" id="CAL1673024.1"/>
    </source>
</evidence>
<feature type="compositionally biased region" description="Polar residues" evidence="19">
    <location>
        <begin position="1420"/>
        <end position="1448"/>
    </location>
</feature>
<evidence type="ECO:0000259" key="21">
    <source>
        <dbReference type="PROSITE" id="PS50011"/>
    </source>
</evidence>
<dbReference type="InterPro" id="IPR023415">
    <property type="entry name" value="LDLR_class-A_CS"/>
</dbReference>
<dbReference type="PRINTS" id="PR00109">
    <property type="entry name" value="TYRKINASE"/>
</dbReference>
<comment type="caution">
    <text evidence="16">Lacks conserved residue(s) required for the propagation of feature annotation.</text>
</comment>
<keyword evidence="8 17" id="KW-0067">ATP-binding</keyword>
<dbReference type="PROSITE" id="PS01209">
    <property type="entry name" value="LDLRA_1"/>
    <property type="match status" value="1"/>
</dbReference>
<feature type="compositionally biased region" description="Basic and acidic residues" evidence="19">
    <location>
        <begin position="1500"/>
        <end position="1518"/>
    </location>
</feature>
<dbReference type="SMART" id="SM00219">
    <property type="entry name" value="TyrKc"/>
    <property type="match status" value="1"/>
</dbReference>
<feature type="region of interest" description="Disordered" evidence="19">
    <location>
        <begin position="1307"/>
        <end position="1448"/>
    </location>
</feature>
<accession>A0AAV2MZU0</accession>
<dbReference type="InterPro" id="IPR001245">
    <property type="entry name" value="Ser-Thr/Tyr_kinase_cat_dom"/>
</dbReference>
<evidence type="ECO:0000256" key="5">
    <source>
        <dbReference type="ARBA" id="ARBA00022729"/>
    </source>
</evidence>
<dbReference type="InterPro" id="IPR050122">
    <property type="entry name" value="RTK"/>
</dbReference>
<keyword evidence="13 18" id="KW-0675">Receptor</keyword>
<gene>
    <name evidence="23" type="ORF">LPLAT_LOCUS19</name>
</gene>
<keyword evidence="2" id="KW-1003">Cell membrane</keyword>
<protein>
    <recommendedName>
        <fullName evidence="18">Tyrosine-protein kinase receptor</fullName>
        <ecNumber evidence="18">2.7.10.1</ecNumber>
    </recommendedName>
</protein>
<dbReference type="InterPro" id="IPR000998">
    <property type="entry name" value="MAM_dom"/>
</dbReference>